<dbReference type="GO" id="GO:0015562">
    <property type="term" value="F:efflux transmembrane transporter activity"/>
    <property type="evidence" value="ECO:0007669"/>
    <property type="project" value="InterPro"/>
</dbReference>
<dbReference type="GO" id="GO:1990281">
    <property type="term" value="C:efflux pump complex"/>
    <property type="evidence" value="ECO:0007669"/>
    <property type="project" value="TreeGrafter"/>
</dbReference>
<keyword evidence="6" id="KW-0472">Membrane</keyword>
<evidence type="ECO:0000256" key="1">
    <source>
        <dbReference type="ARBA" id="ARBA00004442"/>
    </source>
</evidence>
<dbReference type="InterPro" id="IPR051906">
    <property type="entry name" value="TolC-like"/>
</dbReference>
<dbReference type="Gene3D" id="1.20.1600.10">
    <property type="entry name" value="Outer membrane efflux proteins (OEP)"/>
    <property type="match status" value="1"/>
</dbReference>
<dbReference type="AlphaFoldDB" id="A0A379SSI4"/>
<keyword evidence="4" id="KW-1134">Transmembrane beta strand</keyword>
<keyword evidence="7" id="KW-0998">Cell outer membrane</keyword>
<evidence type="ECO:0000256" key="4">
    <source>
        <dbReference type="ARBA" id="ARBA00022452"/>
    </source>
</evidence>
<sequence length="146" mass="16894">MTPTISLEPSVQHYLNDKYPSHEVLDKTQYSTWVKVEMPIYQGGGLTARRNAASHAVDAAQSTIQRTRLDVRRRLMEARSQAMSLASALQILRRQQQLSERTRELYQQQYLTSVPARCLTCLMRSRRFTRRALPNCKRKVSYTSCS</sequence>
<dbReference type="Pfam" id="PF02321">
    <property type="entry name" value="OEP"/>
    <property type="match status" value="1"/>
</dbReference>
<dbReference type="PANTHER" id="PTHR30026:SF22">
    <property type="entry name" value="OUTER MEMBRANE EFFLUX PROTEIN"/>
    <property type="match status" value="1"/>
</dbReference>
<keyword evidence="5" id="KW-0812">Transmembrane</keyword>
<dbReference type="PANTHER" id="PTHR30026">
    <property type="entry name" value="OUTER MEMBRANE PROTEIN TOLC"/>
    <property type="match status" value="1"/>
</dbReference>
<organism evidence="8 9">
    <name type="scientific">Salmonella enterica subsp. arizonae</name>
    <dbReference type="NCBI Taxonomy" id="59203"/>
    <lineage>
        <taxon>Bacteria</taxon>
        <taxon>Pseudomonadati</taxon>
        <taxon>Pseudomonadota</taxon>
        <taxon>Gammaproteobacteria</taxon>
        <taxon>Enterobacterales</taxon>
        <taxon>Enterobacteriaceae</taxon>
        <taxon>Salmonella</taxon>
    </lineage>
</organism>
<comment type="similarity">
    <text evidence="2">Belongs to the outer membrane factor (OMF) (TC 1.B.17) family.</text>
</comment>
<dbReference type="Proteomes" id="UP000254762">
    <property type="component" value="Unassembled WGS sequence"/>
</dbReference>
<reference evidence="8 9" key="1">
    <citation type="submission" date="2018-06" db="EMBL/GenBank/DDBJ databases">
        <authorList>
            <consortium name="Pathogen Informatics"/>
            <person name="Doyle S."/>
        </authorList>
    </citation>
    <scope>NUCLEOTIDE SEQUENCE [LARGE SCALE GENOMIC DNA]</scope>
    <source>
        <strain evidence="8 9">NCTC7304</strain>
    </source>
</reference>
<proteinExistence type="inferred from homology"/>
<evidence type="ECO:0000256" key="7">
    <source>
        <dbReference type="ARBA" id="ARBA00023237"/>
    </source>
</evidence>
<gene>
    <name evidence="8" type="ORF">NCTC7304_01331</name>
</gene>
<dbReference type="GO" id="GO:0009279">
    <property type="term" value="C:cell outer membrane"/>
    <property type="evidence" value="ECO:0007669"/>
    <property type="project" value="UniProtKB-SubCell"/>
</dbReference>
<evidence type="ECO:0000256" key="2">
    <source>
        <dbReference type="ARBA" id="ARBA00007613"/>
    </source>
</evidence>
<comment type="subcellular location">
    <subcellularLocation>
        <location evidence="1">Cell outer membrane</location>
    </subcellularLocation>
</comment>
<evidence type="ECO:0000256" key="5">
    <source>
        <dbReference type="ARBA" id="ARBA00022692"/>
    </source>
</evidence>
<evidence type="ECO:0000256" key="6">
    <source>
        <dbReference type="ARBA" id="ARBA00023136"/>
    </source>
</evidence>
<dbReference type="SUPFAM" id="SSF56954">
    <property type="entry name" value="Outer membrane efflux proteins (OEP)"/>
    <property type="match status" value="1"/>
</dbReference>
<name>A0A379SSI4_SALER</name>
<dbReference type="EMBL" id="UGXD01000002">
    <property type="protein sequence ID" value="SUG31925.1"/>
    <property type="molecule type" value="Genomic_DNA"/>
</dbReference>
<evidence type="ECO:0000313" key="8">
    <source>
        <dbReference type="EMBL" id="SUG31925.1"/>
    </source>
</evidence>
<accession>A0A379SSI4</accession>
<evidence type="ECO:0000256" key="3">
    <source>
        <dbReference type="ARBA" id="ARBA00022448"/>
    </source>
</evidence>
<dbReference type="InterPro" id="IPR003423">
    <property type="entry name" value="OMP_efflux"/>
</dbReference>
<keyword evidence="3" id="KW-0813">Transport</keyword>
<evidence type="ECO:0000313" key="9">
    <source>
        <dbReference type="Proteomes" id="UP000254762"/>
    </source>
</evidence>
<protein>
    <submittedName>
        <fullName evidence="8">Type I secretion protein</fullName>
    </submittedName>
</protein>
<dbReference type="GO" id="GO:0015288">
    <property type="term" value="F:porin activity"/>
    <property type="evidence" value="ECO:0007669"/>
    <property type="project" value="TreeGrafter"/>
</dbReference>